<dbReference type="RefSeq" id="WP_129920075.1">
    <property type="nucleotide sequence ID" value="NZ_SEWE01000007.1"/>
</dbReference>
<gene>
    <name evidence="1" type="ORF">EWM57_05200</name>
</gene>
<evidence type="ECO:0000313" key="1">
    <source>
        <dbReference type="EMBL" id="RYU82179.1"/>
    </source>
</evidence>
<dbReference type="Proteomes" id="UP000294155">
    <property type="component" value="Unassembled WGS sequence"/>
</dbReference>
<accession>A0A4Q5LE27</accession>
<keyword evidence="2" id="KW-1185">Reference proteome</keyword>
<reference evidence="1 2" key="1">
    <citation type="submission" date="2019-02" db="EMBL/GenBank/DDBJ databases">
        <title>Bacterial novel species isolated from soil.</title>
        <authorList>
            <person name="Jung H.-Y."/>
        </authorList>
    </citation>
    <scope>NUCLEOTIDE SEQUENCE [LARGE SCALE GENOMIC DNA]</scope>
    <source>
        <strain evidence="1 2">1-3-3-3</strain>
    </source>
</reference>
<dbReference type="OrthoDB" id="661524at2"/>
<dbReference type="AlphaFoldDB" id="A0A4Q5LE27"/>
<sequence length="107" mass="11573">MPLYPTAGEEIDIKTASTATARYRLEQGSTFKAQFFGTTQLMKLLNEPNCVGIRIYNAIDSLGQRGFVLVGAKSDGTDMYDAELMQKIIANGPDCPSTCAMGSVLNE</sequence>
<organism evidence="1 2">
    <name type="scientific">Hymenobacter persicinus</name>
    <dbReference type="NCBI Taxonomy" id="2025506"/>
    <lineage>
        <taxon>Bacteria</taxon>
        <taxon>Pseudomonadati</taxon>
        <taxon>Bacteroidota</taxon>
        <taxon>Cytophagia</taxon>
        <taxon>Cytophagales</taxon>
        <taxon>Hymenobacteraceae</taxon>
        <taxon>Hymenobacter</taxon>
    </lineage>
</organism>
<name>A0A4Q5LE27_9BACT</name>
<protein>
    <submittedName>
        <fullName evidence="1">Uncharacterized protein</fullName>
    </submittedName>
</protein>
<proteinExistence type="predicted"/>
<evidence type="ECO:0000313" key="2">
    <source>
        <dbReference type="Proteomes" id="UP000294155"/>
    </source>
</evidence>
<comment type="caution">
    <text evidence="1">The sequence shown here is derived from an EMBL/GenBank/DDBJ whole genome shotgun (WGS) entry which is preliminary data.</text>
</comment>
<dbReference type="EMBL" id="SEWE01000007">
    <property type="protein sequence ID" value="RYU82179.1"/>
    <property type="molecule type" value="Genomic_DNA"/>
</dbReference>